<dbReference type="PROSITE" id="PS00211">
    <property type="entry name" value="ABC_TRANSPORTER_1"/>
    <property type="match status" value="1"/>
</dbReference>
<dbReference type="SMART" id="SM00382">
    <property type="entry name" value="AAA"/>
    <property type="match status" value="1"/>
</dbReference>
<evidence type="ECO:0000313" key="8">
    <source>
        <dbReference type="Proteomes" id="UP000578697"/>
    </source>
</evidence>
<dbReference type="PANTHER" id="PTHR42794">
    <property type="entry name" value="HEMIN IMPORT ATP-BINDING PROTEIN HMUV"/>
    <property type="match status" value="1"/>
</dbReference>
<dbReference type="RefSeq" id="WP_184652339.1">
    <property type="nucleotide sequence ID" value="NZ_JACHFR010000002.1"/>
</dbReference>
<reference evidence="7 8" key="1">
    <citation type="submission" date="2020-08" db="EMBL/GenBank/DDBJ databases">
        <title>Genomic Encyclopedia of Type Strains, Phase IV (KMG-IV): sequencing the most valuable type-strain genomes for metagenomic binning, comparative biology and taxonomic classification.</title>
        <authorList>
            <person name="Goeker M."/>
        </authorList>
    </citation>
    <scope>NUCLEOTIDE SEQUENCE [LARGE SCALE GENOMIC DNA]</scope>
    <source>
        <strain evidence="7 8">DSM 103679</strain>
    </source>
</reference>
<gene>
    <name evidence="7" type="ORF">HNP77_001268</name>
</gene>
<dbReference type="InterPro" id="IPR017871">
    <property type="entry name" value="ABC_transporter-like_CS"/>
</dbReference>
<dbReference type="InterPro" id="IPR027417">
    <property type="entry name" value="P-loop_NTPase"/>
</dbReference>
<dbReference type="AlphaFoldDB" id="A0A840S8E4"/>
<name>A0A840S8E4_9SPIR</name>
<dbReference type="CDD" id="cd03214">
    <property type="entry name" value="ABC_Iron-Siderophores_B12_Hemin"/>
    <property type="match status" value="1"/>
</dbReference>
<dbReference type="PANTHER" id="PTHR42794:SF1">
    <property type="entry name" value="HEMIN IMPORT ATP-BINDING PROTEIN HMUV"/>
    <property type="match status" value="1"/>
</dbReference>
<evidence type="ECO:0000256" key="2">
    <source>
        <dbReference type="ARBA" id="ARBA00022741"/>
    </source>
</evidence>
<organism evidence="7 8">
    <name type="scientific">Treponema rectale</name>
    <dbReference type="NCBI Taxonomy" id="744512"/>
    <lineage>
        <taxon>Bacteria</taxon>
        <taxon>Pseudomonadati</taxon>
        <taxon>Spirochaetota</taxon>
        <taxon>Spirochaetia</taxon>
        <taxon>Spirochaetales</taxon>
        <taxon>Treponemataceae</taxon>
        <taxon>Treponema</taxon>
    </lineage>
</organism>
<evidence type="ECO:0000313" key="7">
    <source>
        <dbReference type="EMBL" id="MBB5218899.1"/>
    </source>
</evidence>
<dbReference type="Gene3D" id="3.40.50.300">
    <property type="entry name" value="P-loop containing nucleotide triphosphate hydrolases"/>
    <property type="match status" value="1"/>
</dbReference>
<dbReference type="InterPro" id="IPR003439">
    <property type="entry name" value="ABC_transporter-like_ATP-bd"/>
</dbReference>
<keyword evidence="4" id="KW-1278">Translocase</keyword>
<keyword evidence="2" id="KW-0547">Nucleotide-binding</keyword>
<keyword evidence="1" id="KW-0813">Transport</keyword>
<dbReference type="GO" id="GO:0016887">
    <property type="term" value="F:ATP hydrolysis activity"/>
    <property type="evidence" value="ECO:0007669"/>
    <property type="project" value="InterPro"/>
</dbReference>
<comment type="function">
    <text evidence="5">Part of the ABC transporter complex HmuTUV involved in hemin import. Responsible for energy coupling to the transport system.</text>
</comment>
<proteinExistence type="predicted"/>
<sequence length="267" mass="30073">MHTLEARLLNARWKYSDKDKFVLKDINICVKSGEFICLSGPNGSGKSTLLSLLSGIIPDGLQVQNKGTVFIDGMDVYSMNRKLAAKKVVYMSQTETSLWDFTVRDVVVMGRYPYTGFSGIYSKQDFMVTDEVLEGVQLQAISGKSIFELSGGEWQKVRIARTLVQQPEFILLDEPVANLDFTYQDELLTFIKAYGKKIDAGVIVSIHDLNTAARYAEKLIFLGKENYFNFGLVEEVFDPDVLKKVYGADFAVFNHPVYKCPQICLSH</sequence>
<dbReference type="Proteomes" id="UP000578697">
    <property type="component" value="Unassembled WGS sequence"/>
</dbReference>
<evidence type="ECO:0000256" key="1">
    <source>
        <dbReference type="ARBA" id="ARBA00022448"/>
    </source>
</evidence>
<comment type="caution">
    <text evidence="7">The sequence shown here is derived from an EMBL/GenBank/DDBJ whole genome shotgun (WGS) entry which is preliminary data.</text>
</comment>
<dbReference type="GO" id="GO:0005524">
    <property type="term" value="F:ATP binding"/>
    <property type="evidence" value="ECO:0007669"/>
    <property type="project" value="UniProtKB-KW"/>
</dbReference>
<dbReference type="SUPFAM" id="SSF52540">
    <property type="entry name" value="P-loop containing nucleoside triphosphate hydrolases"/>
    <property type="match status" value="1"/>
</dbReference>
<protein>
    <submittedName>
        <fullName evidence="7">Iron complex transport system ATP-binding protein</fullName>
    </submittedName>
</protein>
<dbReference type="FunFam" id="3.40.50.300:FF:000134">
    <property type="entry name" value="Iron-enterobactin ABC transporter ATP-binding protein"/>
    <property type="match status" value="1"/>
</dbReference>
<dbReference type="InterPro" id="IPR003593">
    <property type="entry name" value="AAA+_ATPase"/>
</dbReference>
<feature type="domain" description="ABC transporter" evidence="6">
    <location>
        <begin position="6"/>
        <end position="249"/>
    </location>
</feature>
<dbReference type="Pfam" id="PF00005">
    <property type="entry name" value="ABC_tran"/>
    <property type="match status" value="1"/>
</dbReference>
<dbReference type="EMBL" id="JACHFR010000002">
    <property type="protein sequence ID" value="MBB5218899.1"/>
    <property type="molecule type" value="Genomic_DNA"/>
</dbReference>
<evidence type="ECO:0000259" key="6">
    <source>
        <dbReference type="PROSITE" id="PS50893"/>
    </source>
</evidence>
<evidence type="ECO:0000256" key="4">
    <source>
        <dbReference type="ARBA" id="ARBA00022967"/>
    </source>
</evidence>
<evidence type="ECO:0000256" key="3">
    <source>
        <dbReference type="ARBA" id="ARBA00022840"/>
    </source>
</evidence>
<dbReference type="PROSITE" id="PS50893">
    <property type="entry name" value="ABC_TRANSPORTER_2"/>
    <property type="match status" value="1"/>
</dbReference>
<evidence type="ECO:0000256" key="5">
    <source>
        <dbReference type="ARBA" id="ARBA00037066"/>
    </source>
</evidence>
<keyword evidence="3 7" id="KW-0067">ATP-binding</keyword>
<accession>A0A840S8E4</accession>
<keyword evidence="8" id="KW-1185">Reference proteome</keyword>